<dbReference type="STRING" id="596152.DesU5LDRAFT_1394"/>
<dbReference type="eggNOG" id="ENOG502ZW38">
    <property type="taxonomic scope" value="Bacteria"/>
</dbReference>
<accession>I2PZX9</accession>
<evidence type="ECO:0000313" key="1">
    <source>
        <dbReference type="EMBL" id="EIG53085.1"/>
    </source>
</evidence>
<reference evidence="1" key="1">
    <citation type="submission" date="2011-11" db="EMBL/GenBank/DDBJ databases">
        <title>Improved High-Quality Draft sequence of Desulfovibrio sp. U5L.</title>
        <authorList>
            <consortium name="US DOE Joint Genome Institute"/>
            <person name="Lucas S."/>
            <person name="Han J."/>
            <person name="Lapidus A."/>
            <person name="Cheng J.-F."/>
            <person name="Goodwin L."/>
            <person name="Pitluck S."/>
            <person name="Peters L."/>
            <person name="Ovchinnikova G."/>
            <person name="Held B."/>
            <person name="Detter J.C."/>
            <person name="Han C."/>
            <person name="Tapia R."/>
            <person name="Land M."/>
            <person name="Hauser L."/>
            <person name="Kyrpides N."/>
            <person name="Ivanova N."/>
            <person name="Pagani I."/>
            <person name="Gabster J."/>
            <person name="Walker C."/>
            <person name="Stolyar S."/>
            <person name="Stahl D."/>
            <person name="Arkin A."/>
            <person name="Dehal P."/>
            <person name="Hazen T."/>
            <person name="Woyke T."/>
        </authorList>
    </citation>
    <scope>NUCLEOTIDE SEQUENCE [LARGE SCALE GENOMIC DNA]</scope>
    <source>
        <strain evidence="1">U5L</strain>
    </source>
</reference>
<organism evidence="1">
    <name type="scientific">Desulfovibrio sp. U5L</name>
    <dbReference type="NCBI Taxonomy" id="596152"/>
    <lineage>
        <taxon>Bacteria</taxon>
        <taxon>Pseudomonadati</taxon>
        <taxon>Thermodesulfobacteriota</taxon>
        <taxon>Desulfovibrionia</taxon>
        <taxon>Desulfovibrionales</taxon>
        <taxon>Desulfovibrionaceae</taxon>
        <taxon>Desulfovibrio</taxon>
    </lineage>
</organism>
<dbReference type="AlphaFoldDB" id="I2PZX9"/>
<sequence length="205" mass="22596">MQPLTYDGIVTLEPRILEAEDLAREHAGSATYGPWYRIVKPAFLPLVGILSTHADPRLRTSEAYDIVYRHLLGVYEVRPDDLMPPPIAAPAPLSPDEGKRICPACGQDKRDAESCGGPMIQVAGRVYERVRFGQEQGHRWEEFDFCPECGVSHGGLHHPGCDIEECPRCRTQYLSCDCGKEDDGPEDAPGDSEAIMVATTCEVAQ</sequence>
<protein>
    <submittedName>
        <fullName evidence="1">Uncharacterized protein</fullName>
    </submittedName>
</protein>
<name>I2PZX9_9BACT</name>
<gene>
    <name evidence="1" type="ORF">DesU5LDRAFT_1394</name>
</gene>
<dbReference type="EMBL" id="JH600068">
    <property type="protein sequence ID" value="EIG53085.1"/>
    <property type="molecule type" value="Genomic_DNA"/>
</dbReference>
<proteinExistence type="predicted"/>
<dbReference type="HOGENOM" id="CLU_1335751_0_0_7"/>